<dbReference type="InterPro" id="IPR035093">
    <property type="entry name" value="RelE/ParE_toxin_dom_sf"/>
</dbReference>
<sequence>MNVEYSKPFLKAVDKLSGKVLSSVLDMIREVKNANGIDEITNCKKLIAYKSVYRIRIGDYRAFFIFHVKIVDDTVKFEYLVSRGEAYDKKVQSELRKKDK</sequence>
<reference evidence="3 4" key="1">
    <citation type="journal article" date="2019" name="Nat. Med.">
        <title>A library of human gut bacterial isolates paired with longitudinal multiomics data enables mechanistic microbiome research.</title>
        <authorList>
            <person name="Poyet M."/>
            <person name="Groussin M."/>
            <person name="Gibbons S.M."/>
            <person name="Avila-Pacheco J."/>
            <person name="Jiang X."/>
            <person name="Kearney S.M."/>
            <person name="Perrotta A.R."/>
            <person name="Berdy B."/>
            <person name="Zhao S."/>
            <person name="Lieberman T.D."/>
            <person name="Swanson P.K."/>
            <person name="Smith M."/>
            <person name="Roesemann S."/>
            <person name="Alexander J.E."/>
            <person name="Rich S.A."/>
            <person name="Livny J."/>
            <person name="Vlamakis H."/>
            <person name="Clish C."/>
            <person name="Bullock K."/>
            <person name="Deik A."/>
            <person name="Scott J."/>
            <person name="Pierce K.A."/>
            <person name="Xavier R.J."/>
            <person name="Alm E.J."/>
        </authorList>
    </citation>
    <scope>NUCLEOTIDE SEQUENCE [LARGE SCALE GENOMIC DNA]</scope>
    <source>
        <strain evidence="2 4">BIOML-A11</strain>
        <strain evidence="1 3">BIOML-A29</strain>
    </source>
</reference>
<evidence type="ECO:0000313" key="4">
    <source>
        <dbReference type="Proteomes" id="UP000482671"/>
    </source>
</evidence>
<name>A0A3R5X5I3_9BACT</name>
<evidence type="ECO:0000313" key="3">
    <source>
        <dbReference type="Proteomes" id="UP000434916"/>
    </source>
</evidence>
<comment type="caution">
    <text evidence="2">The sequence shown here is derived from an EMBL/GenBank/DDBJ whole genome shotgun (WGS) entry which is preliminary data.</text>
</comment>
<dbReference type="EMBL" id="WNCN01000038">
    <property type="protein sequence ID" value="MTU41483.1"/>
    <property type="molecule type" value="Genomic_DNA"/>
</dbReference>
<dbReference type="Proteomes" id="UP000434916">
    <property type="component" value="Unassembled WGS sequence"/>
</dbReference>
<evidence type="ECO:0008006" key="5">
    <source>
        <dbReference type="Google" id="ProtNLM"/>
    </source>
</evidence>
<dbReference type="PANTHER" id="PTHR38813:SF1">
    <property type="entry name" value="TOXIN RELE1-RELATED"/>
    <property type="match status" value="1"/>
</dbReference>
<keyword evidence="3" id="KW-1185">Reference proteome</keyword>
<dbReference type="Gene3D" id="3.30.2310.20">
    <property type="entry name" value="RelE-like"/>
    <property type="match status" value="1"/>
</dbReference>
<dbReference type="RefSeq" id="WP_005783129.1">
    <property type="nucleotide sequence ID" value="NZ_JADNHS010000027.1"/>
</dbReference>
<evidence type="ECO:0000313" key="2">
    <source>
        <dbReference type="EMBL" id="MTV03792.1"/>
    </source>
</evidence>
<evidence type="ECO:0000313" key="1">
    <source>
        <dbReference type="EMBL" id="MTU41483.1"/>
    </source>
</evidence>
<proteinExistence type="predicted"/>
<gene>
    <name evidence="1" type="ORF">GMD82_18955</name>
    <name evidence="2" type="ORF">GME02_19595</name>
</gene>
<dbReference type="EMBL" id="WNDD01000034">
    <property type="protein sequence ID" value="MTV03792.1"/>
    <property type="molecule type" value="Genomic_DNA"/>
</dbReference>
<dbReference type="PANTHER" id="PTHR38813">
    <property type="match status" value="1"/>
</dbReference>
<dbReference type="SUPFAM" id="SSF143011">
    <property type="entry name" value="RelE-like"/>
    <property type="match status" value="1"/>
</dbReference>
<dbReference type="InterPro" id="IPR052747">
    <property type="entry name" value="TA_system_RelE_toxin"/>
</dbReference>
<dbReference type="Proteomes" id="UP000482671">
    <property type="component" value="Unassembled WGS sequence"/>
</dbReference>
<dbReference type="AlphaFoldDB" id="A0A3R5X5I3"/>
<organism evidence="2 4">
    <name type="scientific">Parabacteroides merdae</name>
    <dbReference type="NCBI Taxonomy" id="46503"/>
    <lineage>
        <taxon>Bacteria</taxon>
        <taxon>Pseudomonadati</taxon>
        <taxon>Bacteroidota</taxon>
        <taxon>Bacteroidia</taxon>
        <taxon>Bacteroidales</taxon>
        <taxon>Tannerellaceae</taxon>
        <taxon>Parabacteroides</taxon>
    </lineage>
</organism>
<protein>
    <recommendedName>
        <fullName evidence="5">Type II toxin-antitoxin system RelE/ParE family toxin</fullName>
    </recommendedName>
</protein>
<accession>A0A3R5X5I3</accession>